<evidence type="ECO:0000256" key="2">
    <source>
        <dbReference type="SAM" id="SignalP"/>
    </source>
</evidence>
<dbReference type="InterPro" id="IPR036388">
    <property type="entry name" value="WH-like_DNA-bd_sf"/>
</dbReference>
<sequence length="181" mass="20695">MKKVKKPFYKKWWFWVAALIVCISVLASGDTEDNNQNDSYDNTTVQTQESVGTEQVREGDKQDDSQGIEATIDENKVEQDVPTEYKSALKRAEVYSDYMDMSKAGIFKQLTSEYGDKFSEEAAQYAVDNLEADYKENALNKAKIYQSEMAMSPNAIYDQLTSQYGEQFTEEEAQYAIDNLE</sequence>
<feature type="compositionally biased region" description="Basic and acidic residues" evidence="1">
    <location>
        <begin position="55"/>
        <end position="64"/>
    </location>
</feature>
<keyword evidence="2" id="KW-0732">Signal</keyword>
<gene>
    <name evidence="4" type="ORF">T23_18220</name>
</gene>
<dbReference type="EMBL" id="AP028127">
    <property type="protein sequence ID" value="BEH91720.1"/>
    <property type="molecule type" value="Genomic_DNA"/>
</dbReference>
<feature type="region of interest" description="Disordered" evidence="1">
    <location>
        <begin position="31"/>
        <end position="66"/>
    </location>
</feature>
<evidence type="ECO:0000313" key="4">
    <source>
        <dbReference type="EMBL" id="BEH91720.1"/>
    </source>
</evidence>
<protein>
    <recommendedName>
        <fullName evidence="3">Putative host cell surface-exposed lipoprotein Ltp-like HTH region domain-containing protein</fullName>
    </recommendedName>
</protein>
<dbReference type="Proteomes" id="UP001432099">
    <property type="component" value="Chromosome"/>
</dbReference>
<feature type="domain" description="Putative host cell surface-exposed lipoprotein Ltp-like HTH region" evidence="3">
    <location>
        <begin position="133"/>
        <end position="180"/>
    </location>
</feature>
<dbReference type="Gene3D" id="1.10.10.10">
    <property type="entry name" value="Winged helix-like DNA-binding domain superfamily/Winged helix DNA-binding domain"/>
    <property type="match status" value="2"/>
</dbReference>
<name>A0ABM8IP00_9FIRM</name>
<accession>A0ABM8IP00</accession>
<dbReference type="Pfam" id="PF07553">
    <property type="entry name" value="Lipoprotein_Ltp"/>
    <property type="match status" value="2"/>
</dbReference>
<dbReference type="InterPro" id="IPR011434">
    <property type="entry name" value="Ltp-like_HTH"/>
</dbReference>
<feature type="domain" description="Putative host cell surface-exposed lipoprotein Ltp-like HTH region" evidence="3">
    <location>
        <begin position="84"/>
        <end position="130"/>
    </location>
</feature>
<feature type="chain" id="PRO_5046018880" description="Putative host cell surface-exposed lipoprotein Ltp-like HTH region domain-containing protein" evidence="2">
    <location>
        <begin position="28"/>
        <end position="181"/>
    </location>
</feature>
<evidence type="ECO:0000256" key="1">
    <source>
        <dbReference type="SAM" id="MobiDB-lite"/>
    </source>
</evidence>
<evidence type="ECO:0000259" key="3">
    <source>
        <dbReference type="Pfam" id="PF07553"/>
    </source>
</evidence>
<reference evidence="4" key="1">
    <citation type="journal article" date="2024" name="Int. J. Syst. Evol. Microbiol.">
        <title>Turicibacter faecis sp. nov., isolated from faeces of heart failure mouse model.</title>
        <authorList>
            <person name="Imamura Y."/>
            <person name="Motooka D."/>
            <person name="Nakajima Y."/>
            <person name="Ito S."/>
            <person name="Kitakaze M."/>
            <person name="Iida T."/>
            <person name="Nakamura S."/>
        </authorList>
    </citation>
    <scope>NUCLEOTIDE SEQUENCE</scope>
    <source>
        <strain evidence="4">TC023</strain>
    </source>
</reference>
<organism evidence="4 5">
    <name type="scientific">Turicibacter faecis</name>
    <dbReference type="NCBI Taxonomy" id="2963365"/>
    <lineage>
        <taxon>Bacteria</taxon>
        <taxon>Bacillati</taxon>
        <taxon>Bacillota</taxon>
        <taxon>Erysipelotrichia</taxon>
        <taxon>Erysipelotrichales</taxon>
        <taxon>Turicibacteraceae</taxon>
        <taxon>Turicibacter</taxon>
    </lineage>
</organism>
<dbReference type="RefSeq" id="WP_338617547.1">
    <property type="nucleotide sequence ID" value="NZ_AP028127.1"/>
</dbReference>
<proteinExistence type="predicted"/>
<feature type="compositionally biased region" description="Polar residues" evidence="1">
    <location>
        <begin position="36"/>
        <end position="53"/>
    </location>
</feature>
<feature type="signal peptide" evidence="2">
    <location>
        <begin position="1"/>
        <end position="27"/>
    </location>
</feature>
<evidence type="ECO:0000313" key="5">
    <source>
        <dbReference type="Proteomes" id="UP001432099"/>
    </source>
</evidence>
<keyword evidence="5" id="KW-1185">Reference proteome</keyword>